<dbReference type="Gene3D" id="1.10.10.10">
    <property type="entry name" value="Winged helix-like DNA-binding domain superfamily/Winged helix DNA-binding domain"/>
    <property type="match status" value="1"/>
</dbReference>
<dbReference type="PANTHER" id="PTHR33221:SF5">
    <property type="entry name" value="HTH-TYPE TRANSCRIPTIONAL REGULATOR ISCR"/>
    <property type="match status" value="1"/>
</dbReference>
<dbReference type="OrthoDB" id="9802344at2"/>
<reference evidence="2 3" key="1">
    <citation type="journal article" date="2011" name="Stand. Genomic Sci.">
        <title>Complete genome sequence of Parvibaculum lavamentivorans type strain (DS-1(T)).</title>
        <authorList>
            <person name="Schleheck D."/>
            <person name="Weiss M."/>
            <person name="Pitluck S."/>
            <person name="Bruce D."/>
            <person name="Land M.L."/>
            <person name="Han S."/>
            <person name="Saunders E."/>
            <person name="Tapia R."/>
            <person name="Detter C."/>
            <person name="Brettin T."/>
            <person name="Han J."/>
            <person name="Woyke T."/>
            <person name="Goodwin L."/>
            <person name="Pennacchio L."/>
            <person name="Nolan M."/>
            <person name="Cook A.M."/>
            <person name="Kjelleberg S."/>
            <person name="Thomas T."/>
        </authorList>
    </citation>
    <scope>NUCLEOTIDE SEQUENCE [LARGE SCALE GENOMIC DNA]</scope>
    <source>
        <strain evidence="3">DS-1 / DSM 13023 / NCIMB 13966</strain>
    </source>
</reference>
<dbReference type="GO" id="GO:0003700">
    <property type="term" value="F:DNA-binding transcription factor activity"/>
    <property type="evidence" value="ECO:0007669"/>
    <property type="project" value="TreeGrafter"/>
</dbReference>
<dbReference type="PANTHER" id="PTHR33221">
    <property type="entry name" value="WINGED HELIX-TURN-HELIX TRANSCRIPTIONAL REGULATOR, RRF2 FAMILY"/>
    <property type="match status" value="1"/>
</dbReference>
<protein>
    <submittedName>
        <fullName evidence="2">Transcriptional regulator, BadM/Rrf2 family</fullName>
    </submittedName>
</protein>
<dbReference type="SUPFAM" id="SSF46785">
    <property type="entry name" value="Winged helix' DNA-binding domain"/>
    <property type="match status" value="1"/>
</dbReference>
<accession>A7HUV9</accession>
<dbReference type="AlphaFoldDB" id="A7HUV9"/>
<dbReference type="Pfam" id="PF02082">
    <property type="entry name" value="Rrf2"/>
    <property type="match status" value="1"/>
</dbReference>
<dbReference type="GO" id="GO:0005829">
    <property type="term" value="C:cytosol"/>
    <property type="evidence" value="ECO:0007669"/>
    <property type="project" value="TreeGrafter"/>
</dbReference>
<evidence type="ECO:0000313" key="3">
    <source>
        <dbReference type="Proteomes" id="UP000006377"/>
    </source>
</evidence>
<dbReference type="HOGENOM" id="CLU_107144_1_1_5"/>
<dbReference type="RefSeq" id="WP_012110996.1">
    <property type="nucleotide sequence ID" value="NC_009719.1"/>
</dbReference>
<dbReference type="InterPro" id="IPR036388">
    <property type="entry name" value="WH-like_DNA-bd_sf"/>
</dbReference>
<evidence type="ECO:0000313" key="2">
    <source>
        <dbReference type="EMBL" id="ABS63692.1"/>
    </source>
</evidence>
<dbReference type="STRING" id="402881.Plav_2078"/>
<keyword evidence="1" id="KW-0238">DNA-binding</keyword>
<sequence>MLSQKAKYALKAMIALATQEEGDLLQAADIAERQNVPRKFLELILLDLRKHGLVRSQRGKFGGYALAKPADAITFGQVIRIMDGPLAPIPCASLTGYRRCADCRDEKSCAVRRTMREVRDAAAAILDGTTIADALGAGAHEARAAIGA</sequence>
<organism evidence="2 3">
    <name type="scientific">Parvibaculum lavamentivorans (strain DS-1 / DSM 13023 / NCIMB 13966)</name>
    <dbReference type="NCBI Taxonomy" id="402881"/>
    <lineage>
        <taxon>Bacteria</taxon>
        <taxon>Pseudomonadati</taxon>
        <taxon>Pseudomonadota</taxon>
        <taxon>Alphaproteobacteria</taxon>
        <taxon>Hyphomicrobiales</taxon>
        <taxon>Parvibaculaceae</taxon>
        <taxon>Parvibaculum</taxon>
    </lineage>
</organism>
<dbReference type="EMBL" id="CP000774">
    <property type="protein sequence ID" value="ABS63692.1"/>
    <property type="molecule type" value="Genomic_DNA"/>
</dbReference>
<dbReference type="eggNOG" id="COG1959">
    <property type="taxonomic scope" value="Bacteria"/>
</dbReference>
<dbReference type="InterPro" id="IPR030489">
    <property type="entry name" value="TR_Rrf2-type_CS"/>
</dbReference>
<keyword evidence="3" id="KW-1185">Reference proteome</keyword>
<gene>
    <name evidence="2" type="ordered locus">Plav_2078</name>
</gene>
<dbReference type="PROSITE" id="PS51197">
    <property type="entry name" value="HTH_RRF2_2"/>
    <property type="match status" value="1"/>
</dbReference>
<dbReference type="InterPro" id="IPR036390">
    <property type="entry name" value="WH_DNA-bd_sf"/>
</dbReference>
<dbReference type="KEGG" id="pla:Plav_2078"/>
<dbReference type="NCBIfam" id="TIGR00738">
    <property type="entry name" value="rrf2_super"/>
    <property type="match status" value="1"/>
</dbReference>
<proteinExistence type="predicted"/>
<name>A7HUV9_PARL1</name>
<dbReference type="InterPro" id="IPR000944">
    <property type="entry name" value="Tscrpt_reg_Rrf2"/>
</dbReference>
<dbReference type="GO" id="GO:0003677">
    <property type="term" value="F:DNA binding"/>
    <property type="evidence" value="ECO:0007669"/>
    <property type="project" value="UniProtKB-KW"/>
</dbReference>
<evidence type="ECO:0000256" key="1">
    <source>
        <dbReference type="ARBA" id="ARBA00023125"/>
    </source>
</evidence>
<dbReference type="Proteomes" id="UP000006377">
    <property type="component" value="Chromosome"/>
</dbReference>
<dbReference type="PROSITE" id="PS01332">
    <property type="entry name" value="HTH_RRF2_1"/>
    <property type="match status" value="1"/>
</dbReference>